<feature type="binding site" evidence="8">
    <location>
        <position position="92"/>
    </location>
    <ligand>
        <name>Mg(2+)</name>
        <dbReference type="ChEBI" id="CHEBI:18420"/>
    </ligand>
</feature>
<dbReference type="InterPro" id="IPR029044">
    <property type="entry name" value="Nucleotide-diphossugar_trans"/>
</dbReference>
<dbReference type="GO" id="GO:0046872">
    <property type="term" value="F:metal ion binding"/>
    <property type="evidence" value="ECO:0007669"/>
    <property type="project" value="UniProtKB-KW"/>
</dbReference>
<dbReference type="CDD" id="cd02503">
    <property type="entry name" value="MobA"/>
    <property type="match status" value="1"/>
</dbReference>
<evidence type="ECO:0000256" key="8">
    <source>
        <dbReference type="HAMAP-Rule" id="MF_00316"/>
    </source>
</evidence>
<evidence type="ECO:0000313" key="10">
    <source>
        <dbReference type="EMBL" id="OGB90450.1"/>
    </source>
</evidence>
<dbReference type="GO" id="GO:0006777">
    <property type="term" value="P:Mo-molybdopterin cofactor biosynthetic process"/>
    <property type="evidence" value="ECO:0007669"/>
    <property type="project" value="UniProtKB-KW"/>
</dbReference>
<accession>A0A1F4Q3I7</accession>
<dbReference type="Gene3D" id="3.90.550.10">
    <property type="entry name" value="Spore Coat Polysaccharide Biosynthesis Protein SpsA, Chain A"/>
    <property type="match status" value="1"/>
</dbReference>
<dbReference type="PANTHER" id="PTHR19136:SF81">
    <property type="entry name" value="MOLYBDENUM COFACTOR GUANYLYLTRANSFERASE"/>
    <property type="match status" value="1"/>
</dbReference>
<feature type="domain" description="MobA-like NTP transferase" evidence="9">
    <location>
        <begin position="3"/>
        <end position="147"/>
    </location>
</feature>
<keyword evidence="1 8" id="KW-0963">Cytoplasm</keyword>
<name>A0A1F4Q3I7_UNCSA</name>
<dbReference type="AlphaFoldDB" id="A0A1F4Q3I7"/>
<comment type="similarity">
    <text evidence="8">Belongs to the MobA family.</text>
</comment>
<dbReference type="GO" id="GO:0005737">
    <property type="term" value="C:cytoplasm"/>
    <property type="evidence" value="ECO:0007669"/>
    <property type="project" value="UniProtKB-SubCell"/>
</dbReference>
<evidence type="ECO:0000256" key="1">
    <source>
        <dbReference type="ARBA" id="ARBA00022490"/>
    </source>
</evidence>
<sequence length="189" mass="20644">MNGIILAGGKSSRFGENKALAKIEDQPLIERTACFLGQFFPKVYIIANTPDDYQYLGLEIRADLIKGRGPLGGIHAGLTASTGFKNFITACDMPYLSRELICHLAKSSVGFDLVVPRFSGRLQPLCAVYTKTCLPQIERQLTEGDLRLTGLIEAVNSRIIEEDEITAIDPAGSSFANINTKEDYAAISR</sequence>
<gene>
    <name evidence="8" type="primary">mobA</name>
    <name evidence="10" type="ORF">A2625_00680</name>
</gene>
<dbReference type="GO" id="GO:0005525">
    <property type="term" value="F:GTP binding"/>
    <property type="evidence" value="ECO:0007669"/>
    <property type="project" value="UniProtKB-UniRule"/>
</dbReference>
<reference evidence="10 11" key="1">
    <citation type="journal article" date="2016" name="Nat. Commun.">
        <title>Thousands of microbial genomes shed light on interconnected biogeochemical processes in an aquifer system.</title>
        <authorList>
            <person name="Anantharaman K."/>
            <person name="Brown C.T."/>
            <person name="Hug L.A."/>
            <person name="Sharon I."/>
            <person name="Castelle C.J."/>
            <person name="Probst A.J."/>
            <person name="Thomas B.C."/>
            <person name="Singh A."/>
            <person name="Wilkins M.J."/>
            <person name="Karaoz U."/>
            <person name="Brodie E.L."/>
            <person name="Williams K.H."/>
            <person name="Hubbard S.S."/>
            <person name="Banfield J.F."/>
        </authorList>
    </citation>
    <scope>NUCLEOTIDE SEQUENCE [LARGE SCALE GENOMIC DNA]</scope>
</reference>
<protein>
    <recommendedName>
        <fullName evidence="8">Probable molybdenum cofactor guanylyltransferase</fullName>
        <shortName evidence="8">MoCo guanylyltransferase</shortName>
        <ecNumber evidence="8">2.7.7.77</ecNumber>
    </recommendedName>
    <alternativeName>
        <fullName evidence="8">GTP:molybdopterin guanylyltransferase</fullName>
    </alternativeName>
    <alternativeName>
        <fullName evidence="8">Mo-MPT guanylyltransferase</fullName>
    </alternativeName>
    <alternativeName>
        <fullName evidence="8">Molybdopterin guanylyltransferase</fullName>
    </alternativeName>
    <alternativeName>
        <fullName evidence="8">Molybdopterin-guanine dinucleotide synthase</fullName>
        <shortName evidence="8">MGD synthase</shortName>
    </alternativeName>
</protein>
<keyword evidence="3 8" id="KW-0479">Metal-binding</keyword>
<dbReference type="EC" id="2.7.7.77" evidence="8"/>
<dbReference type="InterPro" id="IPR013482">
    <property type="entry name" value="Molybde_CF_guanTrfase"/>
</dbReference>
<dbReference type="Proteomes" id="UP000178724">
    <property type="component" value="Unassembled WGS sequence"/>
</dbReference>
<comment type="domain">
    <text evidence="8">The N-terminal domain determines nucleotide recognition and specific binding, while the C-terminal domain determines the specific binding to the target protein.</text>
</comment>
<comment type="catalytic activity">
    <reaction evidence="8">
        <text>Mo-molybdopterin + GTP + H(+) = Mo-molybdopterin guanine dinucleotide + diphosphate</text>
        <dbReference type="Rhea" id="RHEA:34243"/>
        <dbReference type="ChEBI" id="CHEBI:15378"/>
        <dbReference type="ChEBI" id="CHEBI:33019"/>
        <dbReference type="ChEBI" id="CHEBI:37565"/>
        <dbReference type="ChEBI" id="CHEBI:71302"/>
        <dbReference type="ChEBI" id="CHEBI:71310"/>
        <dbReference type="EC" id="2.7.7.77"/>
    </reaction>
</comment>
<feature type="binding site" evidence="8">
    <location>
        <position position="92"/>
    </location>
    <ligand>
        <name>GTP</name>
        <dbReference type="ChEBI" id="CHEBI:37565"/>
    </ligand>
</feature>
<dbReference type="GO" id="GO:0061603">
    <property type="term" value="F:molybdenum cofactor guanylyltransferase activity"/>
    <property type="evidence" value="ECO:0007669"/>
    <property type="project" value="UniProtKB-EC"/>
</dbReference>
<keyword evidence="6 8" id="KW-0342">GTP-binding</keyword>
<dbReference type="EMBL" id="METM01000008">
    <property type="protein sequence ID" value="OGB90450.1"/>
    <property type="molecule type" value="Genomic_DNA"/>
</dbReference>
<dbReference type="HAMAP" id="MF_00316">
    <property type="entry name" value="MobA"/>
    <property type="match status" value="1"/>
</dbReference>
<feature type="binding site" evidence="8">
    <location>
        <begin position="6"/>
        <end position="8"/>
    </location>
    <ligand>
        <name>GTP</name>
        <dbReference type="ChEBI" id="CHEBI:37565"/>
    </ligand>
</feature>
<dbReference type="PANTHER" id="PTHR19136">
    <property type="entry name" value="MOLYBDENUM COFACTOR GUANYLYLTRANSFERASE"/>
    <property type="match status" value="1"/>
</dbReference>
<evidence type="ECO:0000256" key="6">
    <source>
        <dbReference type="ARBA" id="ARBA00023134"/>
    </source>
</evidence>
<organism evidence="10 11">
    <name type="scientific">candidate division WOR-1 bacterium RIFCSPHIGHO2_01_FULL_53_15</name>
    <dbReference type="NCBI Taxonomy" id="1802564"/>
    <lineage>
        <taxon>Bacteria</taxon>
        <taxon>Bacillati</taxon>
        <taxon>Saganbacteria</taxon>
    </lineage>
</organism>
<dbReference type="Pfam" id="PF12804">
    <property type="entry name" value="NTP_transf_3"/>
    <property type="match status" value="1"/>
</dbReference>
<evidence type="ECO:0000256" key="7">
    <source>
        <dbReference type="ARBA" id="ARBA00023150"/>
    </source>
</evidence>
<dbReference type="SUPFAM" id="SSF53448">
    <property type="entry name" value="Nucleotide-diphospho-sugar transferases"/>
    <property type="match status" value="1"/>
</dbReference>
<keyword evidence="7 8" id="KW-0501">Molybdenum cofactor biosynthesis</keyword>
<comment type="caution">
    <text evidence="10">The sequence shown here is derived from an EMBL/GenBank/DDBJ whole genome shotgun (WGS) entry which is preliminary data.</text>
</comment>
<comment type="cofactor">
    <cofactor evidence="8">
        <name>Mg(2+)</name>
        <dbReference type="ChEBI" id="CHEBI:18420"/>
    </cofactor>
</comment>
<evidence type="ECO:0000313" key="11">
    <source>
        <dbReference type="Proteomes" id="UP000178724"/>
    </source>
</evidence>
<evidence type="ECO:0000256" key="4">
    <source>
        <dbReference type="ARBA" id="ARBA00022741"/>
    </source>
</evidence>
<feature type="binding site" evidence="8">
    <location>
        <position position="63"/>
    </location>
    <ligand>
        <name>GTP</name>
        <dbReference type="ChEBI" id="CHEBI:37565"/>
    </ligand>
</feature>
<evidence type="ECO:0000256" key="2">
    <source>
        <dbReference type="ARBA" id="ARBA00022679"/>
    </source>
</evidence>
<evidence type="ECO:0000256" key="3">
    <source>
        <dbReference type="ARBA" id="ARBA00022723"/>
    </source>
</evidence>
<keyword evidence="2 8" id="KW-0808">Transferase</keyword>
<keyword evidence="4 8" id="KW-0547">Nucleotide-binding</keyword>
<dbReference type="InterPro" id="IPR025877">
    <property type="entry name" value="MobA-like_NTP_Trfase"/>
</dbReference>
<comment type="caution">
    <text evidence="8">Lacks conserved residue(s) required for the propagation of feature annotation.</text>
</comment>
<keyword evidence="5 8" id="KW-0460">Magnesium</keyword>
<evidence type="ECO:0000259" key="9">
    <source>
        <dbReference type="Pfam" id="PF12804"/>
    </source>
</evidence>
<proteinExistence type="inferred from homology"/>
<evidence type="ECO:0000256" key="5">
    <source>
        <dbReference type="ARBA" id="ARBA00022842"/>
    </source>
</evidence>
<comment type="function">
    <text evidence="8">Transfers a GMP moiety from GTP to Mo-molybdopterin (Mo-MPT) cofactor (Moco or molybdenum cofactor) to form Mo-molybdopterin guanine dinucleotide (Mo-MGD) cofactor.</text>
</comment>
<feature type="binding site" evidence="8">
    <location>
        <position position="18"/>
    </location>
    <ligand>
        <name>GTP</name>
        <dbReference type="ChEBI" id="CHEBI:37565"/>
    </ligand>
</feature>
<comment type="subcellular location">
    <subcellularLocation>
        <location evidence="8">Cytoplasm</location>
    </subcellularLocation>
</comment>